<organism evidence="1 2">
    <name type="scientific">Saltatorellus ferox</name>
    <dbReference type="NCBI Taxonomy" id="2528018"/>
    <lineage>
        <taxon>Bacteria</taxon>
        <taxon>Pseudomonadati</taxon>
        <taxon>Planctomycetota</taxon>
        <taxon>Planctomycetia</taxon>
        <taxon>Planctomycetia incertae sedis</taxon>
        <taxon>Saltatorellus</taxon>
    </lineage>
</organism>
<dbReference type="Proteomes" id="UP000320390">
    <property type="component" value="Chromosome"/>
</dbReference>
<evidence type="ECO:0008006" key="3">
    <source>
        <dbReference type="Google" id="ProtNLM"/>
    </source>
</evidence>
<sequence>MDWIVEFSVMSNDVHLVVEAENSADLSKGMASLNTGLGLNRLWG</sequence>
<dbReference type="EMBL" id="CP036434">
    <property type="protein sequence ID" value="QDV07974.1"/>
    <property type="molecule type" value="Genomic_DNA"/>
</dbReference>
<name>A0A518EV88_9BACT</name>
<evidence type="ECO:0000313" key="1">
    <source>
        <dbReference type="EMBL" id="QDV07974.1"/>
    </source>
</evidence>
<dbReference type="AlphaFoldDB" id="A0A518EV88"/>
<accession>A0A518EV88</accession>
<evidence type="ECO:0000313" key="2">
    <source>
        <dbReference type="Proteomes" id="UP000320390"/>
    </source>
</evidence>
<protein>
    <recommendedName>
        <fullName evidence="3">Transposase IS200-like domain-containing protein</fullName>
    </recommendedName>
</protein>
<keyword evidence="2" id="KW-1185">Reference proteome</keyword>
<proteinExistence type="predicted"/>
<gene>
    <name evidence="1" type="ORF">Poly30_35100</name>
</gene>
<reference evidence="1 2" key="1">
    <citation type="submission" date="2019-02" db="EMBL/GenBank/DDBJ databases">
        <title>Deep-cultivation of Planctomycetes and their phenomic and genomic characterization uncovers novel biology.</title>
        <authorList>
            <person name="Wiegand S."/>
            <person name="Jogler M."/>
            <person name="Boedeker C."/>
            <person name="Pinto D."/>
            <person name="Vollmers J."/>
            <person name="Rivas-Marin E."/>
            <person name="Kohn T."/>
            <person name="Peeters S.H."/>
            <person name="Heuer A."/>
            <person name="Rast P."/>
            <person name="Oberbeckmann S."/>
            <person name="Bunk B."/>
            <person name="Jeske O."/>
            <person name="Meyerdierks A."/>
            <person name="Storesund J.E."/>
            <person name="Kallscheuer N."/>
            <person name="Luecker S."/>
            <person name="Lage O.M."/>
            <person name="Pohl T."/>
            <person name="Merkel B.J."/>
            <person name="Hornburger P."/>
            <person name="Mueller R.-W."/>
            <person name="Bruemmer F."/>
            <person name="Labrenz M."/>
            <person name="Spormann A.M."/>
            <person name="Op den Camp H."/>
            <person name="Overmann J."/>
            <person name="Amann R."/>
            <person name="Jetten M.S.M."/>
            <person name="Mascher T."/>
            <person name="Medema M.H."/>
            <person name="Devos D.P."/>
            <person name="Kaster A.-K."/>
            <person name="Ovreas L."/>
            <person name="Rohde M."/>
            <person name="Galperin M.Y."/>
            <person name="Jogler C."/>
        </authorList>
    </citation>
    <scope>NUCLEOTIDE SEQUENCE [LARGE SCALE GENOMIC DNA]</scope>
    <source>
        <strain evidence="1 2">Poly30</strain>
    </source>
</reference>
<dbReference type="RefSeq" id="WP_419190298.1">
    <property type="nucleotide sequence ID" value="NZ_CP036434.1"/>
</dbReference>